<evidence type="ECO:0000256" key="4">
    <source>
        <dbReference type="ARBA" id="ARBA00023163"/>
    </source>
</evidence>
<keyword evidence="3" id="KW-0238">DNA-binding</keyword>
<dbReference type="Gene3D" id="3.40.190.10">
    <property type="entry name" value="Periplasmic binding protein-like II"/>
    <property type="match status" value="2"/>
</dbReference>
<dbReference type="InterPro" id="IPR036388">
    <property type="entry name" value="WH-like_DNA-bd_sf"/>
</dbReference>
<evidence type="ECO:0000256" key="5">
    <source>
        <dbReference type="SAM" id="Phobius"/>
    </source>
</evidence>
<dbReference type="EMBL" id="CP000615">
    <property type="protein sequence ID" value="ABO56842.1"/>
    <property type="molecule type" value="Genomic_DNA"/>
</dbReference>
<dbReference type="Pfam" id="PF00126">
    <property type="entry name" value="HTH_1"/>
    <property type="match status" value="1"/>
</dbReference>
<keyword evidence="2" id="KW-0805">Transcription regulation</keyword>
<dbReference type="GO" id="GO:0003700">
    <property type="term" value="F:DNA-binding transcription factor activity"/>
    <property type="evidence" value="ECO:0007669"/>
    <property type="project" value="InterPro"/>
</dbReference>
<keyword evidence="4" id="KW-0804">Transcription</keyword>
<keyword evidence="5" id="KW-0812">Transmembrane</keyword>
<keyword evidence="5" id="KW-1133">Transmembrane helix</keyword>
<evidence type="ECO:0000259" key="6">
    <source>
        <dbReference type="PROSITE" id="PS50931"/>
    </source>
</evidence>
<proteinExistence type="inferred from homology"/>
<dbReference type="CDD" id="cd08412">
    <property type="entry name" value="PBP2_PAO1_like"/>
    <property type="match status" value="1"/>
</dbReference>
<dbReference type="PANTHER" id="PTHR30346">
    <property type="entry name" value="TRANSCRIPTIONAL DUAL REGULATOR HCAR-RELATED"/>
    <property type="match status" value="1"/>
</dbReference>
<evidence type="ECO:0000256" key="3">
    <source>
        <dbReference type="ARBA" id="ARBA00023125"/>
    </source>
</evidence>
<dbReference type="GO" id="GO:0032993">
    <property type="term" value="C:protein-DNA complex"/>
    <property type="evidence" value="ECO:0007669"/>
    <property type="project" value="TreeGrafter"/>
</dbReference>
<reference evidence="8" key="1">
    <citation type="submission" date="2007-03" db="EMBL/GenBank/DDBJ databases">
        <title>Complete sequence of chromosome 2 of Burkholderia vietnamiensis G4.</title>
        <authorList>
            <consortium name="US DOE Joint Genome Institute"/>
            <person name="Copeland A."/>
            <person name="Lucas S."/>
            <person name="Lapidus A."/>
            <person name="Barry K."/>
            <person name="Detter J.C."/>
            <person name="Glavina del Rio T."/>
            <person name="Hammon N."/>
            <person name="Israni S."/>
            <person name="Dalin E."/>
            <person name="Tice H."/>
            <person name="Pitluck S."/>
            <person name="Chain P."/>
            <person name="Malfatti S."/>
            <person name="Shin M."/>
            <person name="Vergez L."/>
            <person name="Schmutz J."/>
            <person name="Larimer F."/>
            <person name="Land M."/>
            <person name="Hauser L."/>
            <person name="Kyrpides N."/>
            <person name="Tiedje J."/>
            <person name="Richardson P."/>
        </authorList>
    </citation>
    <scope>NUCLEOTIDE SEQUENCE [LARGE SCALE GENOMIC DNA]</scope>
    <source>
        <strain evidence="8">G4 / LMG 22486</strain>
    </source>
</reference>
<dbReference type="Proteomes" id="UP000002287">
    <property type="component" value="Chromosome 2"/>
</dbReference>
<gene>
    <name evidence="7" type="ordered locus">Bcep1808_3860</name>
</gene>
<dbReference type="eggNOG" id="COG0583">
    <property type="taxonomic scope" value="Bacteria"/>
</dbReference>
<dbReference type="PRINTS" id="PR00039">
    <property type="entry name" value="HTHLYSR"/>
</dbReference>
<feature type="domain" description="HTH lysR-type" evidence="6">
    <location>
        <begin position="27"/>
        <end position="84"/>
    </location>
</feature>
<dbReference type="AlphaFoldDB" id="A4JKN9"/>
<dbReference type="FunFam" id="1.10.10.10:FF:000001">
    <property type="entry name" value="LysR family transcriptional regulator"/>
    <property type="match status" value="1"/>
</dbReference>
<dbReference type="HOGENOM" id="CLU_039613_6_4_4"/>
<dbReference type="GO" id="GO:0003677">
    <property type="term" value="F:DNA binding"/>
    <property type="evidence" value="ECO:0007669"/>
    <property type="project" value="UniProtKB-KW"/>
</dbReference>
<dbReference type="PROSITE" id="PS50931">
    <property type="entry name" value="HTH_LYSR"/>
    <property type="match status" value="1"/>
</dbReference>
<keyword evidence="5" id="KW-0472">Membrane</keyword>
<dbReference type="InterPro" id="IPR000847">
    <property type="entry name" value="LysR_HTH_N"/>
</dbReference>
<dbReference type="KEGG" id="bvi:Bcep1808_3860"/>
<dbReference type="Pfam" id="PF03466">
    <property type="entry name" value="LysR_substrate"/>
    <property type="match status" value="1"/>
</dbReference>
<dbReference type="InterPro" id="IPR005119">
    <property type="entry name" value="LysR_subst-bd"/>
</dbReference>
<evidence type="ECO:0000313" key="8">
    <source>
        <dbReference type="Proteomes" id="UP000002287"/>
    </source>
</evidence>
<evidence type="ECO:0000256" key="1">
    <source>
        <dbReference type="ARBA" id="ARBA00009437"/>
    </source>
</evidence>
<evidence type="ECO:0000313" key="7">
    <source>
        <dbReference type="EMBL" id="ABO56842.1"/>
    </source>
</evidence>
<dbReference type="InterPro" id="IPR036390">
    <property type="entry name" value="WH_DNA-bd_sf"/>
</dbReference>
<sequence>MDPRRWRSRDRYDIYCAPLRFPSAMALTLRQLKYFVATAELGQISQAAIQLTISQSAVTSAIKELEESLGTQLFLRTSAGVTLTDTGWRFLNHAYAILSSVDEAMRVPNLASTVTGTLAIAASYTVLGYFLPQHVLRLSTLYPRLTINLHELNRESIEEGLIAGRYDMAVLLTSNVSNPELVLEPVIHSVRRLWVGAHHPLLKRESVTFAEVANEPFVMLTVDEAGQTALRYWSETPYRPNVILRTSSVEAVRSMVANGSGVAILSDMVYRPWSLEGRRIETIVLRDPVPPMSVGLAWRKNIELTPAMHALRDYFVRPAEIGGPPKRK</sequence>
<organism evidence="7 8">
    <name type="scientific">Burkholderia vietnamiensis (strain G4 / LMG 22486)</name>
    <name type="common">Burkholderia cepacia (strain R1808)</name>
    <dbReference type="NCBI Taxonomy" id="269482"/>
    <lineage>
        <taxon>Bacteria</taxon>
        <taxon>Pseudomonadati</taxon>
        <taxon>Pseudomonadota</taxon>
        <taxon>Betaproteobacteria</taxon>
        <taxon>Burkholderiales</taxon>
        <taxon>Burkholderiaceae</taxon>
        <taxon>Burkholderia</taxon>
        <taxon>Burkholderia cepacia complex</taxon>
    </lineage>
</organism>
<dbReference type="SUPFAM" id="SSF46785">
    <property type="entry name" value="Winged helix' DNA-binding domain"/>
    <property type="match status" value="1"/>
</dbReference>
<name>A4JKN9_BURVG</name>
<accession>A4JKN9</accession>
<feature type="transmembrane region" description="Helical" evidence="5">
    <location>
        <begin position="110"/>
        <end position="131"/>
    </location>
</feature>
<evidence type="ECO:0000256" key="2">
    <source>
        <dbReference type="ARBA" id="ARBA00023015"/>
    </source>
</evidence>
<dbReference type="Gene3D" id="1.10.10.10">
    <property type="entry name" value="Winged helix-like DNA-binding domain superfamily/Winged helix DNA-binding domain"/>
    <property type="match status" value="1"/>
</dbReference>
<dbReference type="SUPFAM" id="SSF53850">
    <property type="entry name" value="Periplasmic binding protein-like II"/>
    <property type="match status" value="1"/>
</dbReference>
<comment type="similarity">
    <text evidence="1">Belongs to the LysR transcriptional regulatory family.</text>
</comment>
<dbReference type="PANTHER" id="PTHR30346:SF0">
    <property type="entry name" value="HCA OPERON TRANSCRIPTIONAL ACTIVATOR HCAR"/>
    <property type="match status" value="1"/>
</dbReference>
<protein>
    <submittedName>
        <fullName evidence="7">Transcriptional regulator, LysR family</fullName>
    </submittedName>
</protein>